<feature type="transmembrane region" description="Helical" evidence="1">
    <location>
        <begin position="20"/>
        <end position="42"/>
    </location>
</feature>
<sequence>MSYGTNIPMGQSMQFMCMLPYSGTGFDCFMLVVTFFIIPSMIHRSLTPVERLCNAWYSLSECHLVFLDKSSQACANDPRNVKNWIGSATKNMIAFWFQH</sequence>
<keyword evidence="1" id="KW-0472">Membrane</keyword>
<accession>A0A6M2EGZ0</accession>
<protein>
    <submittedName>
        <fullName evidence="2">Uncharacterized protein</fullName>
    </submittedName>
</protein>
<keyword evidence="1" id="KW-1133">Transmembrane helix</keyword>
<keyword evidence="1" id="KW-0812">Transmembrane</keyword>
<reference evidence="2" key="1">
    <citation type="submission" date="2020-03" db="EMBL/GenBank/DDBJ databases">
        <authorList>
            <person name="Zhang R."/>
        </authorList>
    </citation>
    <scope>NUCLEOTIDE SEQUENCE</scope>
</reference>
<organism evidence="2">
    <name type="scientific">Populus davidiana</name>
    <dbReference type="NCBI Taxonomy" id="266767"/>
    <lineage>
        <taxon>Eukaryota</taxon>
        <taxon>Viridiplantae</taxon>
        <taxon>Streptophyta</taxon>
        <taxon>Embryophyta</taxon>
        <taxon>Tracheophyta</taxon>
        <taxon>Spermatophyta</taxon>
        <taxon>Magnoliopsida</taxon>
        <taxon>eudicotyledons</taxon>
        <taxon>Gunneridae</taxon>
        <taxon>Pentapetalae</taxon>
        <taxon>rosids</taxon>
        <taxon>fabids</taxon>
        <taxon>Malpighiales</taxon>
        <taxon>Salicaceae</taxon>
        <taxon>Saliceae</taxon>
        <taxon>Populus</taxon>
    </lineage>
</organism>
<evidence type="ECO:0000313" key="2">
    <source>
        <dbReference type="EMBL" id="NUU83316.1"/>
    </source>
</evidence>
<dbReference type="AlphaFoldDB" id="A0A6M2EGZ0"/>
<name>A0A6M2EGZ0_9ROSI</name>
<dbReference type="EMBL" id="GILB01002983">
    <property type="protein sequence ID" value="NUU83316.1"/>
    <property type="molecule type" value="Transcribed_RNA"/>
</dbReference>
<proteinExistence type="predicted"/>
<evidence type="ECO:0000256" key="1">
    <source>
        <dbReference type="SAM" id="Phobius"/>
    </source>
</evidence>